<dbReference type="GO" id="GO:0016887">
    <property type="term" value="F:ATP hydrolysis activity"/>
    <property type="evidence" value="ECO:0007669"/>
    <property type="project" value="InterPro"/>
</dbReference>
<gene>
    <name evidence="2" type="ORF">IAB60_02330</name>
</gene>
<dbReference type="SUPFAM" id="SSF52540">
    <property type="entry name" value="P-loop containing nucleoside triphosphate hydrolases"/>
    <property type="match status" value="1"/>
</dbReference>
<organism evidence="2 3">
    <name type="scientific">Candidatus Caccovicinus merdipullorum</name>
    <dbReference type="NCBI Taxonomy" id="2840724"/>
    <lineage>
        <taxon>Bacteria</taxon>
        <taxon>Bacillati</taxon>
        <taxon>Bacillota</taxon>
        <taxon>Clostridia</taxon>
        <taxon>Eubacteriales</taxon>
        <taxon>Candidatus Caccovicinus</taxon>
    </lineage>
</organism>
<dbReference type="InterPro" id="IPR003959">
    <property type="entry name" value="ATPase_AAA_core"/>
</dbReference>
<name>A0A9D1KEK3_9FIRM</name>
<dbReference type="GO" id="GO:0005524">
    <property type="term" value="F:ATP binding"/>
    <property type="evidence" value="ECO:0007669"/>
    <property type="project" value="UniProtKB-KW"/>
</dbReference>
<proteinExistence type="predicted"/>
<dbReference type="EMBL" id="DVKS01000042">
    <property type="protein sequence ID" value="HIT40929.1"/>
    <property type="molecule type" value="Genomic_DNA"/>
</dbReference>
<feature type="domain" description="ATPase AAA-type core" evidence="1">
    <location>
        <begin position="95"/>
        <end position="161"/>
    </location>
</feature>
<dbReference type="Gene3D" id="3.40.50.300">
    <property type="entry name" value="P-loop containing nucleotide triphosphate hydrolases"/>
    <property type="match status" value="1"/>
</dbReference>
<accession>A0A9D1KEK3</accession>
<dbReference type="Pfam" id="PF13304">
    <property type="entry name" value="AAA_21"/>
    <property type="match status" value="1"/>
</dbReference>
<evidence type="ECO:0000313" key="3">
    <source>
        <dbReference type="Proteomes" id="UP000886860"/>
    </source>
</evidence>
<keyword evidence="2" id="KW-0547">Nucleotide-binding</keyword>
<evidence type="ECO:0000259" key="1">
    <source>
        <dbReference type="Pfam" id="PF13304"/>
    </source>
</evidence>
<protein>
    <submittedName>
        <fullName evidence="2">ATP-binding protein</fullName>
    </submittedName>
</protein>
<reference evidence="2" key="2">
    <citation type="journal article" date="2021" name="PeerJ">
        <title>Extensive microbial diversity within the chicken gut microbiome revealed by metagenomics and culture.</title>
        <authorList>
            <person name="Gilroy R."/>
            <person name="Ravi A."/>
            <person name="Getino M."/>
            <person name="Pursley I."/>
            <person name="Horton D.L."/>
            <person name="Alikhan N.F."/>
            <person name="Baker D."/>
            <person name="Gharbi K."/>
            <person name="Hall N."/>
            <person name="Watson M."/>
            <person name="Adriaenssens E.M."/>
            <person name="Foster-Nyarko E."/>
            <person name="Jarju S."/>
            <person name="Secka A."/>
            <person name="Antonio M."/>
            <person name="Oren A."/>
            <person name="Chaudhuri R.R."/>
            <person name="La Ragione R."/>
            <person name="Hildebrand F."/>
            <person name="Pallen M.J."/>
        </authorList>
    </citation>
    <scope>NUCLEOTIDE SEQUENCE</scope>
    <source>
        <strain evidence="2">CHK123-3438</strain>
    </source>
</reference>
<keyword evidence="2" id="KW-0067">ATP-binding</keyword>
<reference evidence="2" key="1">
    <citation type="submission" date="2020-10" db="EMBL/GenBank/DDBJ databases">
        <authorList>
            <person name="Gilroy R."/>
        </authorList>
    </citation>
    <scope>NUCLEOTIDE SEQUENCE</scope>
    <source>
        <strain evidence="2">CHK123-3438</strain>
    </source>
</reference>
<comment type="caution">
    <text evidence="2">The sequence shown here is derived from an EMBL/GenBank/DDBJ whole genome shotgun (WGS) entry which is preliminary data.</text>
</comment>
<dbReference type="Proteomes" id="UP000886860">
    <property type="component" value="Unassembled WGS sequence"/>
</dbReference>
<evidence type="ECO:0000313" key="2">
    <source>
        <dbReference type="EMBL" id="HIT40929.1"/>
    </source>
</evidence>
<dbReference type="AlphaFoldDB" id="A0A9D1KEK3"/>
<sequence length="216" mass="24414">MFKRDVQLHTSGSGLPVIFAYAPENMEEALEGFAAFFREGSFFFLSRDSFRQLSDVSSLSAEKLLSGEKEQRFLLHHLKAMGLPASKEALLTAPLSDGQQKTLLFLHTLFSLSRTGGVVIADDLTVFLHPNVSRYLVQLIQSPRNSNIQLLFTTHDTALLDHDLFRRDEAAIINLDAEGRSRIHTLADIRIRFDANFAREYLSGKYGLLPVWDQEE</sequence>
<dbReference type="InterPro" id="IPR027417">
    <property type="entry name" value="P-loop_NTPase"/>
</dbReference>
<dbReference type="PANTHER" id="PTHR40396">
    <property type="entry name" value="ATPASE-LIKE PROTEIN"/>
    <property type="match status" value="1"/>
</dbReference>
<dbReference type="PANTHER" id="PTHR40396:SF1">
    <property type="entry name" value="ATPASE AAA-TYPE CORE DOMAIN-CONTAINING PROTEIN"/>
    <property type="match status" value="1"/>
</dbReference>